<dbReference type="InterPro" id="IPR043502">
    <property type="entry name" value="DNA/RNA_pol_sf"/>
</dbReference>
<feature type="region of interest" description="Disordered" evidence="1">
    <location>
        <begin position="313"/>
        <end position="336"/>
    </location>
</feature>
<protein>
    <recommendedName>
        <fullName evidence="2">Reverse transcriptase Ty1/copia-type domain-containing protein</fullName>
    </recommendedName>
</protein>
<dbReference type="Pfam" id="PF07727">
    <property type="entry name" value="RVT_2"/>
    <property type="match status" value="1"/>
</dbReference>
<feature type="domain" description="Reverse transcriptase Ty1/copia-type" evidence="2">
    <location>
        <begin position="424"/>
        <end position="528"/>
    </location>
</feature>
<name>A0A5N5H858_9ROSA</name>
<reference evidence="4" key="2">
    <citation type="submission" date="2019-10" db="EMBL/GenBank/DDBJ databases">
        <title>A de novo genome assembly of a pear dwarfing rootstock.</title>
        <authorList>
            <person name="Wang F."/>
            <person name="Wang J."/>
            <person name="Li S."/>
            <person name="Zhang Y."/>
            <person name="Fang M."/>
            <person name="Ma L."/>
            <person name="Zhao Y."/>
            <person name="Jiang S."/>
        </authorList>
    </citation>
    <scope>NUCLEOTIDE SEQUENCE [LARGE SCALE GENOMIC DNA]</scope>
</reference>
<dbReference type="PANTHER" id="PTHR47481:SF22">
    <property type="entry name" value="RETROTRANSPOSON GAG DOMAIN-CONTAINING PROTEIN"/>
    <property type="match status" value="1"/>
</dbReference>
<dbReference type="AlphaFoldDB" id="A0A5N5H858"/>
<feature type="region of interest" description="Disordered" evidence="1">
    <location>
        <begin position="257"/>
        <end position="278"/>
    </location>
</feature>
<sequence length="599" mass="65767">MVTSDQLTILQSPIMSLISTISSSVTVKLDDSNYLTWNFQIELLLEGHGLIGFVDGSHPCPARSVVTSSADSSISADTDEFKIWKMHDRALMQLITATLSPSAISCAIGSASASDLWIRLKEQFSIVTWATIFQMKSQLLAEEAMVENIPVTPFLSAMVARNNSTDSKSCGDSSKAETSLNGHSYGGSSRFRSNYNKNKNKGKFQYGSQNRFGNSKPNYGNYTVNHALGILGTSPPRQQSFSGISCQICGKNSNVSSSTPTTMHVTNTQSSDPSASPQQFWLTDSGASSHMTTDISNLSLASPYPINETIQTASGAGQGHMEDSLSRTSESASENNREYGIAVQHEFQPDHLQVILPIPPMNTHSMQTRAKNGISKKKAYLSVVQDDCSLAMSQIEPATYKSALKSHLWLFAMEEELQALKTQNTWSLVPLPQNKNLVGCKWVFKIKKHSDGSISRYKARLIAKGFNQEEGIDYGETFSSVVKPTTVRLILALATHFGWSLQQLDVKNAFLHGVLQEEVYMSQPPGFNPSLFVKHDEQSVIILLLYVDDIIITGNLLVKADMVHSKPCSTPCLPYNRLLKDDGHPFNNPSLYRSIVGAL</sequence>
<evidence type="ECO:0000256" key="1">
    <source>
        <dbReference type="SAM" id="MobiDB-lite"/>
    </source>
</evidence>
<proteinExistence type="predicted"/>
<gene>
    <name evidence="3" type="ORF">D8674_015846</name>
</gene>
<evidence type="ECO:0000313" key="4">
    <source>
        <dbReference type="Proteomes" id="UP000327157"/>
    </source>
</evidence>
<dbReference type="EMBL" id="SMOL01000160">
    <property type="protein sequence ID" value="KAB2624186.1"/>
    <property type="molecule type" value="Genomic_DNA"/>
</dbReference>
<reference evidence="3 4" key="3">
    <citation type="submission" date="2019-11" db="EMBL/GenBank/DDBJ databases">
        <title>A de novo genome assembly of a pear dwarfing rootstock.</title>
        <authorList>
            <person name="Wang F."/>
            <person name="Wang J."/>
            <person name="Li S."/>
            <person name="Zhang Y."/>
            <person name="Fang M."/>
            <person name="Ma L."/>
            <person name="Zhao Y."/>
            <person name="Jiang S."/>
        </authorList>
    </citation>
    <scope>NUCLEOTIDE SEQUENCE [LARGE SCALE GENOMIC DNA]</scope>
    <source>
        <strain evidence="3">S2</strain>
        <tissue evidence="3">Leaf</tissue>
    </source>
</reference>
<evidence type="ECO:0000313" key="3">
    <source>
        <dbReference type="EMBL" id="KAB2624186.1"/>
    </source>
</evidence>
<dbReference type="PANTHER" id="PTHR47481">
    <property type="match status" value="1"/>
</dbReference>
<reference evidence="3 4" key="1">
    <citation type="submission" date="2019-09" db="EMBL/GenBank/DDBJ databases">
        <authorList>
            <person name="Ou C."/>
        </authorList>
    </citation>
    <scope>NUCLEOTIDE SEQUENCE [LARGE SCALE GENOMIC DNA]</scope>
    <source>
        <strain evidence="3">S2</strain>
        <tissue evidence="3">Leaf</tissue>
    </source>
</reference>
<feature type="region of interest" description="Disordered" evidence="1">
    <location>
        <begin position="165"/>
        <end position="192"/>
    </location>
</feature>
<dbReference type="Proteomes" id="UP000327157">
    <property type="component" value="Chromosome 16"/>
</dbReference>
<dbReference type="InterPro" id="IPR013103">
    <property type="entry name" value="RVT_2"/>
</dbReference>
<accession>A0A5N5H858</accession>
<dbReference type="SUPFAM" id="SSF56672">
    <property type="entry name" value="DNA/RNA polymerases"/>
    <property type="match status" value="1"/>
</dbReference>
<comment type="caution">
    <text evidence="3">The sequence shown here is derived from an EMBL/GenBank/DDBJ whole genome shotgun (WGS) entry which is preliminary data.</text>
</comment>
<organism evidence="3 4">
    <name type="scientific">Pyrus ussuriensis x Pyrus communis</name>
    <dbReference type="NCBI Taxonomy" id="2448454"/>
    <lineage>
        <taxon>Eukaryota</taxon>
        <taxon>Viridiplantae</taxon>
        <taxon>Streptophyta</taxon>
        <taxon>Embryophyta</taxon>
        <taxon>Tracheophyta</taxon>
        <taxon>Spermatophyta</taxon>
        <taxon>Magnoliopsida</taxon>
        <taxon>eudicotyledons</taxon>
        <taxon>Gunneridae</taxon>
        <taxon>Pentapetalae</taxon>
        <taxon>rosids</taxon>
        <taxon>fabids</taxon>
        <taxon>Rosales</taxon>
        <taxon>Rosaceae</taxon>
        <taxon>Amygdaloideae</taxon>
        <taxon>Maleae</taxon>
        <taxon>Pyrus</taxon>
    </lineage>
</organism>
<evidence type="ECO:0000259" key="2">
    <source>
        <dbReference type="Pfam" id="PF07727"/>
    </source>
</evidence>
<keyword evidence="4" id="KW-1185">Reference proteome</keyword>
<dbReference type="OrthoDB" id="1300685at2759"/>